<evidence type="ECO:0008006" key="4">
    <source>
        <dbReference type="Google" id="ProtNLM"/>
    </source>
</evidence>
<name>A0ABP0G5A9_CLALP</name>
<proteinExistence type="predicted"/>
<feature type="region of interest" description="Disordered" evidence="1">
    <location>
        <begin position="55"/>
        <end position="78"/>
    </location>
</feature>
<evidence type="ECO:0000313" key="2">
    <source>
        <dbReference type="EMBL" id="CAK8686352.1"/>
    </source>
</evidence>
<dbReference type="Proteomes" id="UP001642483">
    <property type="component" value="Unassembled WGS sequence"/>
</dbReference>
<evidence type="ECO:0000256" key="1">
    <source>
        <dbReference type="SAM" id="MobiDB-lite"/>
    </source>
</evidence>
<evidence type="ECO:0000313" key="3">
    <source>
        <dbReference type="Proteomes" id="UP001642483"/>
    </source>
</evidence>
<organism evidence="2 3">
    <name type="scientific">Clavelina lepadiformis</name>
    <name type="common">Light-bulb sea squirt</name>
    <name type="synonym">Ascidia lepadiformis</name>
    <dbReference type="NCBI Taxonomy" id="159417"/>
    <lineage>
        <taxon>Eukaryota</taxon>
        <taxon>Metazoa</taxon>
        <taxon>Chordata</taxon>
        <taxon>Tunicata</taxon>
        <taxon>Ascidiacea</taxon>
        <taxon>Aplousobranchia</taxon>
        <taxon>Clavelinidae</taxon>
        <taxon>Clavelina</taxon>
    </lineage>
</organism>
<gene>
    <name evidence="2" type="ORF">CVLEPA_LOCUS18297</name>
</gene>
<sequence length="205" mass="23323">MPKWKPSYDSNRKCNIGWEKTFVCLSKSTDGLNLAYCKLCRCTIVPRLSNLTKHEVTEKHRKNNPSSSQKTLSVIKRSSKTDDKIKTAELQIAVSMSCHSAIRTIDHMSEIMVAHGIGSTLGQIKLHRTKCIALIKNVISPEIKSDLIQDLQNKKYTLIVDESTDVSTQKYLCILVRSNCQWLYRITMGTTNKRNLGFRGFDEVQ</sequence>
<accession>A0ABP0G5A9</accession>
<reference evidence="2 3" key="1">
    <citation type="submission" date="2024-02" db="EMBL/GenBank/DDBJ databases">
        <authorList>
            <person name="Daric V."/>
            <person name="Darras S."/>
        </authorList>
    </citation>
    <scope>NUCLEOTIDE SEQUENCE [LARGE SCALE GENOMIC DNA]</scope>
</reference>
<protein>
    <recommendedName>
        <fullName evidence="4">DUF4371 domain-containing protein</fullName>
    </recommendedName>
</protein>
<keyword evidence="3" id="KW-1185">Reference proteome</keyword>
<dbReference type="EMBL" id="CAWYQH010000102">
    <property type="protein sequence ID" value="CAK8686352.1"/>
    <property type="molecule type" value="Genomic_DNA"/>
</dbReference>
<comment type="caution">
    <text evidence="2">The sequence shown here is derived from an EMBL/GenBank/DDBJ whole genome shotgun (WGS) entry which is preliminary data.</text>
</comment>